<evidence type="ECO:0000256" key="2">
    <source>
        <dbReference type="ARBA" id="ARBA00022692"/>
    </source>
</evidence>
<keyword evidence="1" id="KW-1003">Cell membrane</keyword>
<evidence type="ECO:0000313" key="9">
    <source>
        <dbReference type="Proteomes" id="UP000247696"/>
    </source>
</evidence>
<dbReference type="EMBL" id="CP024988">
    <property type="protein sequence ID" value="AWT25958.1"/>
    <property type="molecule type" value="Genomic_DNA"/>
</dbReference>
<keyword evidence="3 6" id="KW-1133">Transmembrane helix</keyword>
<name>A0A2Z3YNK9_9CORY</name>
<accession>A0A2Z3YNK9</accession>
<feature type="transmembrane region" description="Helical" evidence="6">
    <location>
        <begin position="130"/>
        <end position="152"/>
    </location>
</feature>
<sequence>MTNRERDFADDTTPTAAGTPDAPQSHRPTRESTAGPERTGKAAVTRGTSGHGQVEDAADSGEPGDSAGTGTTVSTGSAGSEVGPSVAGSTWVGLIIGAVILVLLLVFILQNGDSVQLHMFVWQWNFPIGVGMLIAAVAGALIAACVGTVRILQLRHQVRKGH</sequence>
<protein>
    <submittedName>
        <fullName evidence="8">Putative membrane protein</fullName>
    </submittedName>
</protein>
<proteinExistence type="predicted"/>
<dbReference type="InterPro" id="IPR010445">
    <property type="entry name" value="LapA_dom"/>
</dbReference>
<feature type="domain" description="Lipopolysaccharide assembly protein A" evidence="7">
    <location>
        <begin position="110"/>
        <end position="160"/>
    </location>
</feature>
<keyword evidence="4 6" id="KW-0472">Membrane</keyword>
<keyword evidence="9" id="KW-1185">Reference proteome</keyword>
<dbReference type="OrthoDB" id="4411962at2"/>
<evidence type="ECO:0000256" key="5">
    <source>
        <dbReference type="SAM" id="MobiDB-lite"/>
    </source>
</evidence>
<dbReference type="Proteomes" id="UP000247696">
    <property type="component" value="Chromosome"/>
</dbReference>
<evidence type="ECO:0000313" key="8">
    <source>
        <dbReference type="EMBL" id="AWT25958.1"/>
    </source>
</evidence>
<dbReference type="KEGG" id="cpre:Csp1_11580"/>
<organism evidence="8 9">
    <name type="scientific">Corynebacterium provencense</name>
    <dbReference type="NCBI Taxonomy" id="1737425"/>
    <lineage>
        <taxon>Bacteria</taxon>
        <taxon>Bacillati</taxon>
        <taxon>Actinomycetota</taxon>
        <taxon>Actinomycetes</taxon>
        <taxon>Mycobacteriales</taxon>
        <taxon>Corynebacteriaceae</taxon>
        <taxon>Corynebacterium</taxon>
    </lineage>
</organism>
<dbReference type="GO" id="GO:0005886">
    <property type="term" value="C:plasma membrane"/>
    <property type="evidence" value="ECO:0007669"/>
    <property type="project" value="InterPro"/>
</dbReference>
<evidence type="ECO:0000256" key="6">
    <source>
        <dbReference type="SAM" id="Phobius"/>
    </source>
</evidence>
<feature type="compositionally biased region" description="Low complexity" evidence="5">
    <location>
        <begin position="11"/>
        <end position="23"/>
    </location>
</feature>
<dbReference type="STRING" id="1737425.GCA_900049755_00126"/>
<reference evidence="9" key="1">
    <citation type="submission" date="2017-11" db="EMBL/GenBank/DDBJ databases">
        <title>Otitis media/interna in a cat caused by the recently described species Corynebacterium provencense.</title>
        <authorList>
            <person name="Kittl S."/>
            <person name="Brodard I."/>
            <person name="Rychener L."/>
            <person name="Jores J."/>
            <person name="Roosje P."/>
            <person name="Gobeli Brawand S."/>
        </authorList>
    </citation>
    <scope>NUCLEOTIDE SEQUENCE [LARGE SCALE GENOMIC DNA]</scope>
    <source>
        <strain evidence="9">17KM38</strain>
    </source>
</reference>
<evidence type="ECO:0000256" key="4">
    <source>
        <dbReference type="ARBA" id="ARBA00023136"/>
    </source>
</evidence>
<keyword evidence="2 6" id="KW-0812">Transmembrane</keyword>
<dbReference type="Pfam" id="PF06305">
    <property type="entry name" value="LapA_dom"/>
    <property type="match status" value="1"/>
</dbReference>
<gene>
    <name evidence="8" type="ORF">Csp1_11580</name>
</gene>
<dbReference type="RefSeq" id="WP_110481291.1">
    <property type="nucleotide sequence ID" value="NZ_CP024988.1"/>
</dbReference>
<feature type="transmembrane region" description="Helical" evidence="6">
    <location>
        <begin position="91"/>
        <end position="110"/>
    </location>
</feature>
<evidence type="ECO:0000256" key="1">
    <source>
        <dbReference type="ARBA" id="ARBA00022475"/>
    </source>
</evidence>
<dbReference type="AlphaFoldDB" id="A0A2Z3YNK9"/>
<evidence type="ECO:0000256" key="3">
    <source>
        <dbReference type="ARBA" id="ARBA00022989"/>
    </source>
</evidence>
<feature type="compositionally biased region" description="Low complexity" evidence="5">
    <location>
        <begin position="66"/>
        <end position="80"/>
    </location>
</feature>
<evidence type="ECO:0000259" key="7">
    <source>
        <dbReference type="Pfam" id="PF06305"/>
    </source>
</evidence>
<feature type="region of interest" description="Disordered" evidence="5">
    <location>
        <begin position="1"/>
        <end position="82"/>
    </location>
</feature>